<protein>
    <submittedName>
        <fullName evidence="1">Uncharacterized protein</fullName>
    </submittedName>
</protein>
<reference evidence="1" key="5">
    <citation type="journal article" date="2021" name="G3 (Bethesda)">
        <title>Aegilops tauschii genome assembly Aet v5.0 features greater sequence contiguity and improved annotation.</title>
        <authorList>
            <person name="Wang L."/>
            <person name="Zhu T."/>
            <person name="Rodriguez J.C."/>
            <person name="Deal K.R."/>
            <person name="Dubcovsky J."/>
            <person name="McGuire P.E."/>
            <person name="Lux T."/>
            <person name="Spannagl M."/>
            <person name="Mayer K.F.X."/>
            <person name="Baldrich P."/>
            <person name="Meyers B.C."/>
            <person name="Huo N."/>
            <person name="Gu Y.Q."/>
            <person name="Zhou H."/>
            <person name="Devos K.M."/>
            <person name="Bennetzen J.L."/>
            <person name="Unver T."/>
            <person name="Budak H."/>
            <person name="Gulick P.J."/>
            <person name="Galiba G."/>
            <person name="Kalapos B."/>
            <person name="Nelson D.R."/>
            <person name="Li P."/>
            <person name="You F.M."/>
            <person name="Luo M.C."/>
            <person name="Dvorak J."/>
        </authorList>
    </citation>
    <scope>NUCLEOTIDE SEQUENCE [LARGE SCALE GENOMIC DNA]</scope>
    <source>
        <strain evidence="1">cv. AL8/78</strain>
    </source>
</reference>
<evidence type="ECO:0000313" key="2">
    <source>
        <dbReference type="Proteomes" id="UP000015105"/>
    </source>
</evidence>
<keyword evidence="2" id="KW-1185">Reference proteome</keyword>
<dbReference type="EnsemblPlants" id="AET5Gv20793200.3">
    <property type="protein sequence ID" value="AET5Gv20793200.3"/>
    <property type="gene ID" value="AET5Gv20793200"/>
</dbReference>
<evidence type="ECO:0000313" key="1">
    <source>
        <dbReference type="EnsemblPlants" id="AET5Gv20793200.3"/>
    </source>
</evidence>
<dbReference type="Proteomes" id="UP000015105">
    <property type="component" value="Chromosome 5D"/>
</dbReference>
<organism evidence="1 2">
    <name type="scientific">Aegilops tauschii subsp. strangulata</name>
    <name type="common">Goatgrass</name>
    <dbReference type="NCBI Taxonomy" id="200361"/>
    <lineage>
        <taxon>Eukaryota</taxon>
        <taxon>Viridiplantae</taxon>
        <taxon>Streptophyta</taxon>
        <taxon>Embryophyta</taxon>
        <taxon>Tracheophyta</taxon>
        <taxon>Spermatophyta</taxon>
        <taxon>Magnoliopsida</taxon>
        <taxon>Liliopsida</taxon>
        <taxon>Poales</taxon>
        <taxon>Poaceae</taxon>
        <taxon>BOP clade</taxon>
        <taxon>Pooideae</taxon>
        <taxon>Triticodae</taxon>
        <taxon>Triticeae</taxon>
        <taxon>Triticinae</taxon>
        <taxon>Aegilops</taxon>
    </lineage>
</organism>
<sequence length="127" mass="14901">MRADPCFDAPNIWPHHNLIQNNHTTTLHLMIPWPCPLPSFLMTTTLHRHNVLPLGYKFSKWLSSIAPLHQLIHHQQSIITSIAHFSEFLAEKQDPEPTMVSTKRLAQLAKKWQRMATIKRKRLSQRR</sequence>
<accession>A0A453LJ32</accession>
<reference evidence="1" key="3">
    <citation type="journal article" date="2017" name="Nature">
        <title>Genome sequence of the progenitor of the wheat D genome Aegilops tauschii.</title>
        <authorList>
            <person name="Luo M.C."/>
            <person name="Gu Y.Q."/>
            <person name="Puiu D."/>
            <person name="Wang H."/>
            <person name="Twardziok S.O."/>
            <person name="Deal K.R."/>
            <person name="Huo N."/>
            <person name="Zhu T."/>
            <person name="Wang L."/>
            <person name="Wang Y."/>
            <person name="McGuire P.E."/>
            <person name="Liu S."/>
            <person name="Long H."/>
            <person name="Ramasamy R.K."/>
            <person name="Rodriguez J.C."/>
            <person name="Van S.L."/>
            <person name="Yuan L."/>
            <person name="Wang Z."/>
            <person name="Xia Z."/>
            <person name="Xiao L."/>
            <person name="Anderson O.D."/>
            <person name="Ouyang S."/>
            <person name="Liang Y."/>
            <person name="Zimin A.V."/>
            <person name="Pertea G."/>
            <person name="Qi P."/>
            <person name="Bennetzen J.L."/>
            <person name="Dai X."/>
            <person name="Dawson M.W."/>
            <person name="Muller H.G."/>
            <person name="Kugler K."/>
            <person name="Rivarola-Duarte L."/>
            <person name="Spannagl M."/>
            <person name="Mayer K.F.X."/>
            <person name="Lu F.H."/>
            <person name="Bevan M.W."/>
            <person name="Leroy P."/>
            <person name="Li P."/>
            <person name="You F.M."/>
            <person name="Sun Q."/>
            <person name="Liu Z."/>
            <person name="Lyons E."/>
            <person name="Wicker T."/>
            <person name="Salzberg S.L."/>
            <person name="Devos K.M."/>
            <person name="Dvorak J."/>
        </authorList>
    </citation>
    <scope>NUCLEOTIDE SEQUENCE [LARGE SCALE GENOMIC DNA]</scope>
    <source>
        <strain evidence="1">cv. AL8/78</strain>
    </source>
</reference>
<reference evidence="1" key="4">
    <citation type="submission" date="2019-03" db="UniProtKB">
        <authorList>
            <consortium name="EnsemblPlants"/>
        </authorList>
    </citation>
    <scope>IDENTIFICATION</scope>
</reference>
<name>A0A453LJ32_AEGTS</name>
<proteinExistence type="predicted"/>
<dbReference type="Gramene" id="AET5Gv20793200.3">
    <property type="protein sequence ID" value="AET5Gv20793200.3"/>
    <property type="gene ID" value="AET5Gv20793200"/>
</dbReference>
<reference evidence="2" key="1">
    <citation type="journal article" date="2014" name="Science">
        <title>Ancient hybridizations among the ancestral genomes of bread wheat.</title>
        <authorList>
            <consortium name="International Wheat Genome Sequencing Consortium,"/>
            <person name="Marcussen T."/>
            <person name="Sandve S.R."/>
            <person name="Heier L."/>
            <person name="Spannagl M."/>
            <person name="Pfeifer M."/>
            <person name="Jakobsen K.S."/>
            <person name="Wulff B.B."/>
            <person name="Steuernagel B."/>
            <person name="Mayer K.F."/>
            <person name="Olsen O.A."/>
        </authorList>
    </citation>
    <scope>NUCLEOTIDE SEQUENCE [LARGE SCALE GENOMIC DNA]</scope>
    <source>
        <strain evidence="2">cv. AL8/78</strain>
    </source>
</reference>
<reference evidence="2" key="2">
    <citation type="journal article" date="2017" name="Nat. Plants">
        <title>The Aegilops tauschii genome reveals multiple impacts of transposons.</title>
        <authorList>
            <person name="Zhao G."/>
            <person name="Zou C."/>
            <person name="Li K."/>
            <person name="Wang K."/>
            <person name="Li T."/>
            <person name="Gao L."/>
            <person name="Zhang X."/>
            <person name="Wang H."/>
            <person name="Yang Z."/>
            <person name="Liu X."/>
            <person name="Jiang W."/>
            <person name="Mao L."/>
            <person name="Kong X."/>
            <person name="Jiao Y."/>
            <person name="Jia J."/>
        </authorList>
    </citation>
    <scope>NUCLEOTIDE SEQUENCE [LARGE SCALE GENOMIC DNA]</scope>
    <source>
        <strain evidence="2">cv. AL8/78</strain>
    </source>
</reference>
<dbReference type="AlphaFoldDB" id="A0A453LJ32"/>